<dbReference type="Proteomes" id="UP000318422">
    <property type="component" value="Unassembled WGS sequence"/>
</dbReference>
<keyword evidence="5 7" id="KW-1133">Transmembrane helix</keyword>
<feature type="transmembrane region" description="Helical" evidence="7">
    <location>
        <begin position="259"/>
        <end position="278"/>
    </location>
</feature>
<dbReference type="Pfam" id="PF03547">
    <property type="entry name" value="Mem_trans"/>
    <property type="match status" value="1"/>
</dbReference>
<feature type="transmembrane region" description="Helical" evidence="7">
    <location>
        <begin position="127"/>
        <end position="150"/>
    </location>
</feature>
<feature type="transmembrane region" description="Helical" evidence="7">
    <location>
        <begin position="199"/>
        <end position="221"/>
    </location>
</feature>
<dbReference type="GO" id="GO:0016020">
    <property type="term" value="C:membrane"/>
    <property type="evidence" value="ECO:0007669"/>
    <property type="project" value="UniProtKB-SubCell"/>
</dbReference>
<reference evidence="8 9" key="1">
    <citation type="submission" date="2019-06" db="EMBL/GenBank/DDBJ databases">
        <title>Whole genome shotgun sequence of Zoogloea ramigera NBRC 15342.</title>
        <authorList>
            <person name="Hosoyama A."/>
            <person name="Uohara A."/>
            <person name="Ohji S."/>
            <person name="Ichikawa N."/>
        </authorList>
    </citation>
    <scope>NUCLEOTIDE SEQUENCE [LARGE SCALE GENOMIC DNA]</scope>
    <source>
        <strain evidence="8 9">NBRC 15342</strain>
    </source>
</reference>
<sequence>MLEILAITGPIFLLIGTGFAAVRSGLLERAGIRPLGTFVVNFALPAMLFKTMAERRLDEALHWDMVIAYGLGSLLMVALTLAFTRFVQRRDLLTGAVFSMGTAMANSSFVGFPIALQLFGPQAGAALAAYAVVESVVMFPLLYVLGDAAASGRQPLPVLLRSIVERLVKNPFLLSLAAGAAWAAGGVALPAPIGRAVGMLASTSAPVALFCIGGTLAGLSLKGMGSDLGLLVAGKLLVHPLAVFVAMQAFPVADPQMKTAVLLNAAMPMMSMYPILGLRYGREGICAAAVFAATLCSFFTISAALWLIGVGAG</sequence>
<evidence type="ECO:0000256" key="4">
    <source>
        <dbReference type="ARBA" id="ARBA00022692"/>
    </source>
</evidence>
<comment type="subcellular location">
    <subcellularLocation>
        <location evidence="1">Membrane</location>
        <topology evidence="1">Multi-pass membrane protein</topology>
    </subcellularLocation>
</comment>
<proteinExistence type="predicted"/>
<evidence type="ECO:0000256" key="6">
    <source>
        <dbReference type="ARBA" id="ARBA00023136"/>
    </source>
</evidence>
<keyword evidence="6 7" id="KW-0472">Membrane</keyword>
<keyword evidence="2" id="KW-0813">Transport</keyword>
<accession>A0A4Y4D259</accession>
<feature type="transmembrane region" description="Helical" evidence="7">
    <location>
        <begin position="30"/>
        <end position="49"/>
    </location>
</feature>
<dbReference type="AlphaFoldDB" id="A0A4Y4D259"/>
<dbReference type="RefSeq" id="WP_170182984.1">
    <property type="nucleotide sequence ID" value="NZ_BJNV01000055.1"/>
</dbReference>
<dbReference type="PANTHER" id="PTHR36838">
    <property type="entry name" value="AUXIN EFFLUX CARRIER FAMILY PROTEIN"/>
    <property type="match status" value="1"/>
</dbReference>
<feature type="transmembrane region" description="Helical" evidence="7">
    <location>
        <begin position="228"/>
        <end position="247"/>
    </location>
</feature>
<protein>
    <submittedName>
        <fullName evidence="8">Membrane protein</fullName>
    </submittedName>
</protein>
<feature type="transmembrane region" description="Helical" evidence="7">
    <location>
        <begin position="171"/>
        <end position="193"/>
    </location>
</feature>
<dbReference type="InterPro" id="IPR004776">
    <property type="entry name" value="Mem_transp_PIN-like"/>
</dbReference>
<comment type="caution">
    <text evidence="8">The sequence shown here is derived from an EMBL/GenBank/DDBJ whole genome shotgun (WGS) entry which is preliminary data.</text>
</comment>
<name>A0A4Y4D259_ZOORA</name>
<evidence type="ECO:0000256" key="7">
    <source>
        <dbReference type="SAM" id="Phobius"/>
    </source>
</evidence>
<evidence type="ECO:0000313" key="8">
    <source>
        <dbReference type="EMBL" id="GEC96850.1"/>
    </source>
</evidence>
<feature type="transmembrane region" description="Helical" evidence="7">
    <location>
        <begin position="61"/>
        <end position="83"/>
    </location>
</feature>
<dbReference type="PANTHER" id="PTHR36838:SF3">
    <property type="entry name" value="TRANSPORTER AUXIN EFFLUX CARRIER EC FAMILY"/>
    <property type="match status" value="1"/>
</dbReference>
<keyword evidence="9" id="KW-1185">Reference proteome</keyword>
<keyword evidence="3" id="KW-1003">Cell membrane</keyword>
<feature type="transmembrane region" description="Helical" evidence="7">
    <location>
        <begin position="285"/>
        <end position="308"/>
    </location>
</feature>
<dbReference type="EMBL" id="BJNV01000055">
    <property type="protein sequence ID" value="GEC96850.1"/>
    <property type="molecule type" value="Genomic_DNA"/>
</dbReference>
<evidence type="ECO:0000256" key="1">
    <source>
        <dbReference type="ARBA" id="ARBA00004141"/>
    </source>
</evidence>
<evidence type="ECO:0000256" key="5">
    <source>
        <dbReference type="ARBA" id="ARBA00022989"/>
    </source>
</evidence>
<evidence type="ECO:0000256" key="2">
    <source>
        <dbReference type="ARBA" id="ARBA00022448"/>
    </source>
</evidence>
<organism evidence="8 9">
    <name type="scientific">Zoogloea ramigera</name>
    <dbReference type="NCBI Taxonomy" id="350"/>
    <lineage>
        <taxon>Bacteria</taxon>
        <taxon>Pseudomonadati</taxon>
        <taxon>Pseudomonadota</taxon>
        <taxon>Betaproteobacteria</taxon>
        <taxon>Rhodocyclales</taxon>
        <taxon>Zoogloeaceae</taxon>
        <taxon>Zoogloea</taxon>
    </lineage>
</organism>
<evidence type="ECO:0000256" key="3">
    <source>
        <dbReference type="ARBA" id="ARBA00022475"/>
    </source>
</evidence>
<keyword evidence="4 7" id="KW-0812">Transmembrane</keyword>
<dbReference type="GO" id="GO:0055085">
    <property type="term" value="P:transmembrane transport"/>
    <property type="evidence" value="ECO:0007669"/>
    <property type="project" value="InterPro"/>
</dbReference>
<gene>
    <name evidence="8" type="ORF">ZRA01_29230</name>
</gene>
<evidence type="ECO:0000313" key="9">
    <source>
        <dbReference type="Proteomes" id="UP000318422"/>
    </source>
</evidence>